<keyword evidence="1" id="KW-0503">Monooxygenase</keyword>
<accession>A0ACC3YQ04</accession>
<proteinExistence type="predicted"/>
<gene>
    <name evidence="1" type="ORF">CTRU02_210793</name>
</gene>
<keyword evidence="1" id="KW-0560">Oxidoreductase</keyword>
<dbReference type="Proteomes" id="UP000805649">
    <property type="component" value="Unassembled WGS sequence"/>
</dbReference>
<evidence type="ECO:0000313" key="2">
    <source>
        <dbReference type="Proteomes" id="UP000805649"/>
    </source>
</evidence>
<keyword evidence="2" id="KW-1185">Reference proteome</keyword>
<organism evidence="1 2">
    <name type="scientific">Colletotrichum truncatum</name>
    <name type="common">Anthracnose fungus</name>
    <name type="synonym">Colletotrichum capsici</name>
    <dbReference type="NCBI Taxonomy" id="5467"/>
    <lineage>
        <taxon>Eukaryota</taxon>
        <taxon>Fungi</taxon>
        <taxon>Dikarya</taxon>
        <taxon>Ascomycota</taxon>
        <taxon>Pezizomycotina</taxon>
        <taxon>Sordariomycetes</taxon>
        <taxon>Hypocreomycetidae</taxon>
        <taxon>Glomerellales</taxon>
        <taxon>Glomerellaceae</taxon>
        <taxon>Colletotrichum</taxon>
        <taxon>Colletotrichum truncatum species complex</taxon>
    </lineage>
</organism>
<evidence type="ECO:0000313" key="1">
    <source>
        <dbReference type="EMBL" id="KAL0933994.1"/>
    </source>
</evidence>
<name>A0ACC3YQ04_COLTU</name>
<sequence length="593" mass="62958">MLAIILVSSAFINHALSQSLCKVTPSDASWPSASEWSGLNSSIGGVLLATQPVGSSCYADQSFSSPFSCDDVNKNWAYSTFHAATPESIDYPFFANNTCVPPSATGYDANKLCTLGGLPAYVVNATNEHQIATAVRWADQRNIRIVIKGTGHDLNGRSAGAHSLSIWTRNLNKIEFKPQWQIPGDGVSDVFVVGSGVSWGDVNLAGAAVNKVAISGQDKTVGLGGFIQAGGHGPMSSHYGLSADNIYQATVVTIAGEILVANDAQNQDLLWAIRGGGPGLWGVVTEFVLKAHPMPENVVSSTLSMSPNTNVSTAVADSWKGLAAFLASLPDLMDSGLTGSGFGSSSDLGAKLSLSFFGYNTTVEKVQALLEPVKQRILDQGHNFTLSAALSQPQTGTYMDLFNSLNSAPSGAGAASLISSRLLGRAALVDLPLDRLASNLQQVMVSQSGKGSTLVVGLQGGRGPAEVEESRRGALNPAWRIGYVHTMVTGINIDLKKAPQDALAEAAAWAEENKEKVWRAWTPETGAYINEASGFDKNFKNDFYGANYNRLLQLKNKYDPNGSLYVLSGVGSDLWDYNLTTGRLCRQDVQHND</sequence>
<dbReference type="EMBL" id="VUJX02000007">
    <property type="protein sequence ID" value="KAL0933994.1"/>
    <property type="molecule type" value="Genomic_DNA"/>
</dbReference>
<comment type="caution">
    <text evidence="1">The sequence shown here is derived from an EMBL/GenBank/DDBJ whole genome shotgun (WGS) entry which is preliminary data.</text>
</comment>
<protein>
    <submittedName>
        <fullName evidence="1">Isoamyl alcohol oxidase (FAD-dependent monooxygenase)</fullName>
    </submittedName>
</protein>
<reference evidence="1 2" key="1">
    <citation type="journal article" date="2020" name="Phytopathology">
        <title>Genome Sequence Resources of Colletotrichum truncatum, C. plurivorum, C. musicola, and C. sojae: Four Species Pathogenic to Soybean (Glycine max).</title>
        <authorList>
            <person name="Rogerio F."/>
            <person name="Boufleur T.R."/>
            <person name="Ciampi-Guillardi M."/>
            <person name="Sukno S.A."/>
            <person name="Thon M.R."/>
            <person name="Massola Junior N.S."/>
            <person name="Baroncelli R."/>
        </authorList>
    </citation>
    <scope>NUCLEOTIDE SEQUENCE [LARGE SCALE GENOMIC DNA]</scope>
    <source>
        <strain evidence="1 2">CMES1059</strain>
    </source>
</reference>